<feature type="compositionally biased region" description="Basic and acidic residues" evidence="1">
    <location>
        <begin position="198"/>
        <end position="208"/>
    </location>
</feature>
<evidence type="ECO:0000313" key="2">
    <source>
        <dbReference type="EMBL" id="CAK8688917.1"/>
    </source>
</evidence>
<sequence>MDDNRQVEEIEEKKAEDYLTMDPAETTQAKRRSFQEYFHVQSKMQRENDSSTDTAQKPSPVISSNKDKVTDNQVVETRDGAGTDLRAALYNVVEAGIELKGIDISLETPFQSLAIDSISEGLSAEELEDNTFIDEETSLLLDKTGNMNAEKNDHTENDKNRRSGEKRDESELVESGQAAQNVGEQKKKVTKRKKSKTKDKIVEEKSDDQHKVIVQCGSKFHSCDPMPENPRDECCVIL</sequence>
<accession>A0ABP0GC75</accession>
<keyword evidence="3" id="KW-1185">Reference proteome</keyword>
<evidence type="ECO:0000256" key="1">
    <source>
        <dbReference type="SAM" id="MobiDB-lite"/>
    </source>
</evidence>
<comment type="caution">
    <text evidence="2">The sequence shown here is derived from an EMBL/GenBank/DDBJ whole genome shotgun (WGS) entry which is preliminary data.</text>
</comment>
<reference evidence="2 3" key="1">
    <citation type="submission" date="2024-02" db="EMBL/GenBank/DDBJ databases">
        <authorList>
            <person name="Daric V."/>
            <person name="Darras S."/>
        </authorList>
    </citation>
    <scope>NUCLEOTIDE SEQUENCE [LARGE SCALE GENOMIC DNA]</scope>
</reference>
<feature type="compositionally biased region" description="Basic and acidic residues" evidence="1">
    <location>
        <begin position="1"/>
        <end position="17"/>
    </location>
</feature>
<feature type="compositionally biased region" description="Basic residues" evidence="1">
    <location>
        <begin position="188"/>
        <end position="197"/>
    </location>
</feature>
<feature type="compositionally biased region" description="Polar residues" evidence="1">
    <location>
        <begin position="51"/>
        <end position="64"/>
    </location>
</feature>
<dbReference type="Proteomes" id="UP001642483">
    <property type="component" value="Unassembled WGS sequence"/>
</dbReference>
<feature type="compositionally biased region" description="Basic and acidic residues" evidence="1">
    <location>
        <begin position="150"/>
        <end position="170"/>
    </location>
</feature>
<organism evidence="2 3">
    <name type="scientific">Clavelina lepadiformis</name>
    <name type="common">Light-bulb sea squirt</name>
    <name type="synonym">Ascidia lepadiformis</name>
    <dbReference type="NCBI Taxonomy" id="159417"/>
    <lineage>
        <taxon>Eukaryota</taxon>
        <taxon>Metazoa</taxon>
        <taxon>Chordata</taxon>
        <taxon>Tunicata</taxon>
        <taxon>Ascidiacea</taxon>
        <taxon>Aplousobranchia</taxon>
        <taxon>Clavelinidae</taxon>
        <taxon>Clavelina</taxon>
    </lineage>
</organism>
<gene>
    <name evidence="2" type="ORF">CVLEPA_LOCUS20870</name>
</gene>
<protein>
    <submittedName>
        <fullName evidence="2">Uncharacterized protein</fullName>
    </submittedName>
</protein>
<evidence type="ECO:0000313" key="3">
    <source>
        <dbReference type="Proteomes" id="UP001642483"/>
    </source>
</evidence>
<feature type="region of interest" description="Disordered" evidence="1">
    <location>
        <begin position="1"/>
        <end position="73"/>
    </location>
</feature>
<feature type="region of interest" description="Disordered" evidence="1">
    <location>
        <begin position="142"/>
        <end position="208"/>
    </location>
</feature>
<name>A0ABP0GC75_CLALP</name>
<dbReference type="EMBL" id="CAWYQH010000108">
    <property type="protein sequence ID" value="CAK8688917.1"/>
    <property type="molecule type" value="Genomic_DNA"/>
</dbReference>
<proteinExistence type="predicted"/>